<evidence type="ECO:0000256" key="2">
    <source>
        <dbReference type="SAM" id="SignalP"/>
    </source>
</evidence>
<dbReference type="EMBL" id="HBIZ01031092">
    <property type="protein sequence ID" value="CAE0767212.1"/>
    <property type="molecule type" value="Transcribed_RNA"/>
</dbReference>
<dbReference type="PANTHER" id="PTHR12277">
    <property type="entry name" value="ALPHA/BETA HYDROLASE DOMAIN-CONTAINING PROTEIN"/>
    <property type="match status" value="1"/>
</dbReference>
<name>A0A7S4BIM7_CHRCT</name>
<feature type="chain" id="PRO_5030505637" description="Serine aminopeptidase S33 domain-containing protein" evidence="2">
    <location>
        <begin position="20"/>
        <end position="369"/>
    </location>
</feature>
<dbReference type="InterPro" id="IPR029058">
    <property type="entry name" value="AB_hydrolase_fold"/>
</dbReference>
<dbReference type="AlphaFoldDB" id="A0A7S4BIM7"/>
<evidence type="ECO:0000313" key="3">
    <source>
        <dbReference type="EMBL" id="CAE0767212.1"/>
    </source>
</evidence>
<evidence type="ECO:0000256" key="1">
    <source>
        <dbReference type="SAM" id="MobiDB-lite"/>
    </source>
</evidence>
<feature type="signal peptide" evidence="2">
    <location>
        <begin position="1"/>
        <end position="19"/>
    </location>
</feature>
<dbReference type="Gene3D" id="3.40.50.1820">
    <property type="entry name" value="alpha/beta hydrolase"/>
    <property type="match status" value="1"/>
</dbReference>
<feature type="compositionally biased region" description="Low complexity" evidence="1">
    <location>
        <begin position="324"/>
        <end position="339"/>
    </location>
</feature>
<sequence>MGCAMSTAILCLICNSSCSISKVVSRFAFFPPSPPTYSVEESPEGVGRLVFANPEMQAAVDSVAHVAQLLQITVHTLLTSRKQRITLLHFKYPGVQTTLLWSHANAMDIGEMYFFLLQLALNLRVNIAAYDYSGYGASTGRPSEAGIYSDIQAVYEHLVDSGVNAASDLVLYGQSVGSAATLWLGSRVQVRGIVLHTPLTSGLRVLVPAADGCCSIAGCCSPVCVYALCDPFPNMRRIKRVECPVLIIHGTSDTTIDCSHAMSLYHKCPAECQRDPYIIRGATHDNIVEFDPERYFEKMRAFLSSLEDRDARPLAAPNMSAAVQPRTTSTAQPRTTSTTDARPWRPRSPPHGPPPQAFDPVIKPVASRR</sequence>
<proteinExistence type="predicted"/>
<accession>A0A7S4BIM7</accession>
<protein>
    <recommendedName>
        <fullName evidence="4">Serine aminopeptidase S33 domain-containing protein</fullName>
    </recommendedName>
</protein>
<dbReference type="PANTHER" id="PTHR12277:SF81">
    <property type="entry name" value="PROTEIN ABHD13"/>
    <property type="match status" value="1"/>
</dbReference>
<reference evidence="3" key="1">
    <citation type="submission" date="2021-01" db="EMBL/GenBank/DDBJ databases">
        <authorList>
            <person name="Corre E."/>
            <person name="Pelletier E."/>
            <person name="Niang G."/>
            <person name="Scheremetjew M."/>
            <person name="Finn R."/>
            <person name="Kale V."/>
            <person name="Holt S."/>
            <person name="Cochrane G."/>
            <person name="Meng A."/>
            <person name="Brown T."/>
            <person name="Cohen L."/>
        </authorList>
    </citation>
    <scope>NUCLEOTIDE SEQUENCE</scope>
    <source>
        <strain evidence="3">CCMP645</strain>
    </source>
</reference>
<feature type="region of interest" description="Disordered" evidence="1">
    <location>
        <begin position="316"/>
        <end position="369"/>
    </location>
</feature>
<keyword evidence="2" id="KW-0732">Signal</keyword>
<dbReference type="SUPFAM" id="SSF53474">
    <property type="entry name" value="alpha/beta-Hydrolases"/>
    <property type="match status" value="1"/>
</dbReference>
<evidence type="ECO:0008006" key="4">
    <source>
        <dbReference type="Google" id="ProtNLM"/>
    </source>
</evidence>
<feature type="compositionally biased region" description="Pro residues" evidence="1">
    <location>
        <begin position="346"/>
        <end position="357"/>
    </location>
</feature>
<organism evidence="3">
    <name type="scientific">Chrysotila carterae</name>
    <name type="common">Marine alga</name>
    <name type="synonym">Syracosphaera carterae</name>
    <dbReference type="NCBI Taxonomy" id="13221"/>
    <lineage>
        <taxon>Eukaryota</taxon>
        <taxon>Haptista</taxon>
        <taxon>Haptophyta</taxon>
        <taxon>Prymnesiophyceae</taxon>
        <taxon>Isochrysidales</taxon>
        <taxon>Isochrysidaceae</taxon>
        <taxon>Chrysotila</taxon>
    </lineage>
</organism>
<gene>
    <name evidence="3" type="ORF">PCAR00345_LOCUS19824</name>
</gene>